<keyword evidence="3" id="KW-1185">Reference proteome</keyword>
<sequence length="116" mass="12641">MPDNQRQVFLDNLVSGAAAHLTLAPGIKACALHAGKRPGLALHIAREALQAGQLRRVLERRFELAVLFDGCFIYLDAQNALVIWHALSASHEALDRTLSRMLSLANLEALDARASC</sequence>
<organism evidence="2 4">
    <name type="scientific">Pseudomonas grimontii</name>
    <dbReference type="NCBI Taxonomy" id="129847"/>
    <lineage>
        <taxon>Bacteria</taxon>
        <taxon>Pseudomonadati</taxon>
        <taxon>Pseudomonadota</taxon>
        <taxon>Gammaproteobacteria</taxon>
        <taxon>Pseudomonadales</taxon>
        <taxon>Pseudomonadaceae</taxon>
        <taxon>Pseudomonas</taxon>
    </lineage>
</organism>
<dbReference type="OrthoDB" id="7017184at2"/>
<protein>
    <submittedName>
        <fullName evidence="2">Transcriptional regulator</fullName>
    </submittedName>
</protein>
<name>A0A1H1J366_9PSED</name>
<dbReference type="Proteomes" id="UP000317267">
    <property type="component" value="Unassembled WGS sequence"/>
</dbReference>
<dbReference type="EMBL" id="VFES01000001">
    <property type="protein sequence ID" value="TWR69803.1"/>
    <property type="molecule type" value="Genomic_DNA"/>
</dbReference>
<dbReference type="EMBL" id="FNKM01000002">
    <property type="protein sequence ID" value="SDR44036.1"/>
    <property type="molecule type" value="Genomic_DNA"/>
</dbReference>
<evidence type="ECO:0000313" key="2">
    <source>
        <dbReference type="EMBL" id="TWR69803.1"/>
    </source>
</evidence>
<reference evidence="2 4" key="2">
    <citation type="submission" date="2019-06" db="EMBL/GenBank/DDBJ databases">
        <title>Pseudomonas bimorpha sp. nov. isolated from bovine raw milk and skim milk concentrate.</title>
        <authorList>
            <person name="Hofmann K."/>
            <person name="Huptas C."/>
            <person name="Doll E."/>
            <person name="Scherer S."/>
            <person name="Wenning M."/>
        </authorList>
    </citation>
    <scope>NUCLEOTIDE SEQUENCE [LARGE SCALE GENOMIC DNA]</scope>
    <source>
        <strain evidence="2 4">DSM 17515</strain>
    </source>
</reference>
<dbReference type="AlphaFoldDB" id="A0A1H1J366"/>
<evidence type="ECO:0000313" key="1">
    <source>
        <dbReference type="EMBL" id="SDR44036.1"/>
    </source>
</evidence>
<comment type="caution">
    <text evidence="2">The sequence shown here is derived from an EMBL/GenBank/DDBJ whole genome shotgun (WGS) entry which is preliminary data.</text>
</comment>
<gene>
    <name evidence="2" type="ORF">FIV39_00245</name>
    <name evidence="1" type="ORF">SAMN04490186_6689</name>
</gene>
<reference evidence="1 3" key="1">
    <citation type="submission" date="2016-10" db="EMBL/GenBank/DDBJ databases">
        <authorList>
            <person name="Varghese N."/>
            <person name="Submissions S."/>
        </authorList>
    </citation>
    <scope>NUCLEOTIDE SEQUENCE [LARGE SCALE GENOMIC DNA]</scope>
    <source>
        <strain evidence="1 3">BS2976</strain>
    </source>
</reference>
<evidence type="ECO:0000313" key="4">
    <source>
        <dbReference type="Proteomes" id="UP000317267"/>
    </source>
</evidence>
<accession>A0A1H1J366</accession>
<evidence type="ECO:0000313" key="3">
    <source>
        <dbReference type="Proteomes" id="UP000198740"/>
    </source>
</evidence>
<proteinExistence type="predicted"/>
<dbReference type="RefSeq" id="WP_090410152.1">
    <property type="nucleotide sequence ID" value="NZ_CAUSAB010000010.1"/>
</dbReference>
<dbReference type="Proteomes" id="UP000198740">
    <property type="component" value="Unassembled WGS sequence"/>
</dbReference>